<reference evidence="12 16" key="4">
    <citation type="submission" date="2022-05" db="EMBL/GenBank/DDBJ databases">
        <title>Genome Sequencing of Bee-Associated Microbes.</title>
        <authorList>
            <person name="Dunlap C."/>
        </authorList>
    </citation>
    <scope>NUCLEOTIDE SEQUENCE [LARGE SCALE GENOMIC DNA]</scope>
    <source>
        <strain evidence="12 16">NRRL BD-083</strain>
    </source>
</reference>
<protein>
    <recommendedName>
        <fullName evidence="10">Flagellar protein FliL</fullName>
    </recommendedName>
</protein>
<dbReference type="Proteomes" id="UP000232101">
    <property type="component" value="Unassembled WGS sequence"/>
</dbReference>
<evidence type="ECO:0000313" key="12">
    <source>
        <dbReference type="EMBL" id="MCY9545780.1"/>
    </source>
</evidence>
<dbReference type="AlphaFoldDB" id="A0A0K9F5T6"/>
<dbReference type="Proteomes" id="UP000037326">
    <property type="component" value="Unassembled WGS sequence"/>
</dbReference>
<dbReference type="PANTHER" id="PTHR35091:SF2">
    <property type="entry name" value="FLAGELLAR PROTEIN FLIL"/>
    <property type="match status" value="1"/>
</dbReference>
<evidence type="ECO:0000313" key="11">
    <source>
        <dbReference type="EMBL" id="KMY29547.1"/>
    </source>
</evidence>
<dbReference type="Pfam" id="PF03748">
    <property type="entry name" value="FliL"/>
    <property type="match status" value="1"/>
</dbReference>
<dbReference type="GO" id="GO:0071978">
    <property type="term" value="P:bacterial-type flagellum-dependent swarming motility"/>
    <property type="evidence" value="ECO:0007669"/>
    <property type="project" value="TreeGrafter"/>
</dbReference>
<evidence type="ECO:0000256" key="5">
    <source>
        <dbReference type="ARBA" id="ARBA00022500"/>
    </source>
</evidence>
<keyword evidence="16" id="KW-1185">Reference proteome</keyword>
<comment type="similarity">
    <text evidence="3 10">Belongs to the FliL family.</text>
</comment>
<evidence type="ECO:0000313" key="14">
    <source>
        <dbReference type="Proteomes" id="UP000037326"/>
    </source>
</evidence>
<keyword evidence="11" id="KW-0282">Flagellum</keyword>
<evidence type="ECO:0000256" key="1">
    <source>
        <dbReference type="ARBA" id="ARBA00002254"/>
    </source>
</evidence>
<accession>A0A0K9F5T6</accession>
<keyword evidence="11" id="KW-0969">Cilium</keyword>
<reference evidence="11" key="1">
    <citation type="submission" date="2015-07" db="EMBL/GenBank/DDBJ databases">
        <title>MeaNS - Measles Nucleotide Surveillance Program.</title>
        <authorList>
            <person name="Tran T."/>
            <person name="Druce J."/>
        </authorList>
    </citation>
    <scope>NUCLEOTIDE SEQUENCE</scope>
    <source>
        <strain evidence="11">DSM 23493</strain>
    </source>
</reference>
<dbReference type="EMBL" id="JAMDLZ010000004">
    <property type="protein sequence ID" value="MCY9545780.1"/>
    <property type="molecule type" value="Genomic_DNA"/>
</dbReference>
<keyword evidence="5 10" id="KW-0145">Chemotaxis</keyword>
<evidence type="ECO:0000256" key="6">
    <source>
        <dbReference type="ARBA" id="ARBA00022692"/>
    </source>
</evidence>
<dbReference type="NCBIfam" id="NF005826">
    <property type="entry name" value="PRK07718.1"/>
    <property type="match status" value="1"/>
</dbReference>
<keyword evidence="6 10" id="KW-0812">Transmembrane</keyword>
<proteinExistence type="inferred from homology"/>
<evidence type="ECO:0000313" key="13">
    <source>
        <dbReference type="EMBL" id="PJO42697.1"/>
    </source>
</evidence>
<dbReference type="PANTHER" id="PTHR35091">
    <property type="entry name" value="FLAGELLAR PROTEIN FLIL"/>
    <property type="match status" value="1"/>
</dbReference>
<evidence type="ECO:0000313" key="16">
    <source>
        <dbReference type="Proteomes" id="UP001527052"/>
    </source>
</evidence>
<comment type="subcellular location">
    <subcellularLocation>
        <location evidence="2">Cell membrane</location>
        <topology evidence="2">Single-pass membrane protein</topology>
    </subcellularLocation>
</comment>
<evidence type="ECO:0000256" key="10">
    <source>
        <dbReference type="RuleBase" id="RU364125"/>
    </source>
</evidence>
<dbReference type="Proteomes" id="UP001527052">
    <property type="component" value="Unassembled WGS sequence"/>
</dbReference>
<dbReference type="RefSeq" id="WP_049668448.1">
    <property type="nucleotide sequence ID" value="NZ_CP158849.1"/>
</dbReference>
<reference evidence="13 15" key="3">
    <citation type="submission" date="2017-11" db="EMBL/GenBank/DDBJ databases">
        <title>Bacterial isolate from king chilli rhizosphere.</title>
        <authorList>
            <person name="Takhelmayum P."/>
            <person name="Sarangthem I."/>
        </authorList>
    </citation>
    <scope>NUCLEOTIDE SEQUENCE [LARGE SCALE GENOMIC DNA]</scope>
    <source>
        <strain evidence="15">t26</strain>
        <strain evidence="13">T26</strain>
    </source>
</reference>
<dbReference type="GO" id="GO:0009425">
    <property type="term" value="C:bacterial-type flagellum basal body"/>
    <property type="evidence" value="ECO:0007669"/>
    <property type="project" value="InterPro"/>
</dbReference>
<comment type="caution">
    <text evidence="11">The sequence shown here is derived from an EMBL/GenBank/DDBJ whole genome shotgun (WGS) entry which is preliminary data.</text>
</comment>
<evidence type="ECO:0000256" key="7">
    <source>
        <dbReference type="ARBA" id="ARBA00022779"/>
    </source>
</evidence>
<keyword evidence="4 10" id="KW-1003">Cell membrane</keyword>
<evidence type="ECO:0000256" key="8">
    <source>
        <dbReference type="ARBA" id="ARBA00022989"/>
    </source>
</evidence>
<keyword evidence="11" id="KW-0966">Cell projection</keyword>
<sequence length="142" mass="16051">MKNNKVLTMIIIVLVAIILIGGICFVLFNQFNKPAKSLEPTIDEIVEASVEIPEITTNLADNKVVRLSLKIQTTNKDAAAELTKRDFQVKNIVIQELSEMEQKDLEGKQGKQIFQKALKTRLNELMQEGEVQEIYLTSFITT</sequence>
<dbReference type="InterPro" id="IPR005503">
    <property type="entry name" value="FliL"/>
</dbReference>
<dbReference type="OrthoDB" id="2381796at2"/>
<dbReference type="EMBL" id="PHQY01000647">
    <property type="protein sequence ID" value="PJO42697.1"/>
    <property type="molecule type" value="Genomic_DNA"/>
</dbReference>
<evidence type="ECO:0000256" key="9">
    <source>
        <dbReference type="ARBA" id="ARBA00023136"/>
    </source>
</evidence>
<reference evidence="14" key="2">
    <citation type="submission" date="2015-07" db="EMBL/GenBank/DDBJ databases">
        <authorList>
            <consortium name="Consortium for Microbial Forensics and Genomics (microFORGE)"/>
            <person name="Knight B.M."/>
            <person name="Roberts D.P."/>
            <person name="Lin D."/>
            <person name="Hari K."/>
            <person name="Fletcher J."/>
            <person name="Melcher U."/>
            <person name="Blagden T."/>
            <person name="Winegar R.A."/>
        </authorList>
    </citation>
    <scope>NUCLEOTIDE SEQUENCE [LARGE SCALE GENOMIC DNA]</scope>
    <source>
        <strain evidence="14">DSM 23493</strain>
    </source>
</reference>
<dbReference type="PATRIC" id="fig|582475.4.peg.3262"/>
<evidence type="ECO:0000313" key="15">
    <source>
        <dbReference type="Proteomes" id="UP000232101"/>
    </source>
</evidence>
<name>A0A0K9F5T6_9BACI</name>
<keyword evidence="8 10" id="KW-1133">Transmembrane helix</keyword>
<dbReference type="STRING" id="582475.ACZ11_20850"/>
<evidence type="ECO:0000256" key="3">
    <source>
        <dbReference type="ARBA" id="ARBA00008281"/>
    </source>
</evidence>
<comment type="function">
    <text evidence="1 10">Controls the rotational direction of flagella during chemotaxis.</text>
</comment>
<keyword evidence="9 10" id="KW-0472">Membrane</keyword>
<keyword evidence="7 10" id="KW-0283">Flagellar rotation</keyword>
<evidence type="ECO:0000256" key="4">
    <source>
        <dbReference type="ARBA" id="ARBA00022475"/>
    </source>
</evidence>
<dbReference type="GO" id="GO:0006935">
    <property type="term" value="P:chemotaxis"/>
    <property type="evidence" value="ECO:0007669"/>
    <property type="project" value="UniProtKB-KW"/>
</dbReference>
<evidence type="ECO:0000256" key="2">
    <source>
        <dbReference type="ARBA" id="ARBA00004162"/>
    </source>
</evidence>
<dbReference type="GeneID" id="96600661"/>
<gene>
    <name evidence="11" type="primary">fliL</name>
    <name evidence="11" type="ORF">ACZ11_20850</name>
    <name evidence="13" type="ORF">CWD94_16235</name>
    <name evidence="12" type="ORF">M5W82_02350</name>
</gene>
<organism evidence="11 14">
    <name type="scientific">Lysinibacillus xylanilyticus</name>
    <dbReference type="NCBI Taxonomy" id="582475"/>
    <lineage>
        <taxon>Bacteria</taxon>
        <taxon>Bacillati</taxon>
        <taxon>Bacillota</taxon>
        <taxon>Bacilli</taxon>
        <taxon>Bacillales</taxon>
        <taxon>Bacillaceae</taxon>
        <taxon>Lysinibacillus</taxon>
    </lineage>
</organism>
<dbReference type="EMBL" id="LFXJ01000010">
    <property type="protein sequence ID" value="KMY29547.1"/>
    <property type="molecule type" value="Genomic_DNA"/>
</dbReference>
<feature type="transmembrane region" description="Helical" evidence="10">
    <location>
        <begin position="6"/>
        <end position="28"/>
    </location>
</feature>
<dbReference type="GO" id="GO:0005886">
    <property type="term" value="C:plasma membrane"/>
    <property type="evidence" value="ECO:0007669"/>
    <property type="project" value="UniProtKB-SubCell"/>
</dbReference>